<accession>A0AA88Y583</accession>
<dbReference type="AlphaFoldDB" id="A0AA88Y583"/>
<dbReference type="SMART" id="SM01387">
    <property type="entry name" value="Ribosomal_S15"/>
    <property type="match status" value="1"/>
</dbReference>
<organism evidence="10 11">
    <name type="scientific">Pinctada imbricata</name>
    <name type="common">Atlantic pearl-oyster</name>
    <name type="synonym">Pinctada martensii</name>
    <dbReference type="NCBI Taxonomy" id="66713"/>
    <lineage>
        <taxon>Eukaryota</taxon>
        <taxon>Metazoa</taxon>
        <taxon>Spiralia</taxon>
        <taxon>Lophotrochozoa</taxon>
        <taxon>Mollusca</taxon>
        <taxon>Bivalvia</taxon>
        <taxon>Autobranchia</taxon>
        <taxon>Pteriomorphia</taxon>
        <taxon>Pterioida</taxon>
        <taxon>Pterioidea</taxon>
        <taxon>Pteriidae</taxon>
        <taxon>Pinctada</taxon>
    </lineage>
</organism>
<evidence type="ECO:0000256" key="2">
    <source>
        <dbReference type="ARBA" id="ARBA00008434"/>
    </source>
</evidence>
<comment type="subcellular location">
    <subcellularLocation>
        <location evidence="1">Mitochondrion</location>
    </subcellularLocation>
</comment>
<proteinExistence type="inferred from homology"/>
<dbReference type="GO" id="GO:0003735">
    <property type="term" value="F:structural constituent of ribosome"/>
    <property type="evidence" value="ECO:0007669"/>
    <property type="project" value="InterPro"/>
</dbReference>
<sequence length="224" mass="27360">MAHAMWKLRQRIMEVCPYSDERELTIARMTLQIRNLKEHRVNTPTDIKARIILNDLINKRKKKLKHLRKRDYESFLWLLRTLQIKYTPAFTPPKESRRAKMRRLVQEEAEAKIQEKFNEIEIRMMEEKEALEEEKKILWQQIEQDIEKYRLDKDLIEYKVEKARRDNVEERKGYVVPPPNTYQYIRYLRRMSSRERTDKYLYNVMLAKKRNRQVAEGTKDGASN</sequence>
<evidence type="ECO:0000256" key="8">
    <source>
        <dbReference type="ARBA" id="ARBA00035528"/>
    </source>
</evidence>
<dbReference type="InterPro" id="IPR009068">
    <property type="entry name" value="uS15_NS1_RNA-bd_sf"/>
</dbReference>
<dbReference type="PANTHER" id="PTHR46685:SF1">
    <property type="entry name" value="SMALL RIBOSOMAL SUBUNIT PROTEIN US15M"/>
    <property type="match status" value="1"/>
</dbReference>
<evidence type="ECO:0000313" key="10">
    <source>
        <dbReference type="EMBL" id="KAK3097886.1"/>
    </source>
</evidence>
<gene>
    <name evidence="10" type="ORF">FSP39_014160</name>
</gene>
<dbReference type="EMBL" id="VSWD01000007">
    <property type="protein sequence ID" value="KAK3097886.1"/>
    <property type="molecule type" value="Genomic_DNA"/>
</dbReference>
<reference evidence="10" key="1">
    <citation type="submission" date="2019-08" db="EMBL/GenBank/DDBJ databases">
        <title>The improved chromosome-level genome for the pearl oyster Pinctada fucata martensii using PacBio sequencing and Hi-C.</title>
        <authorList>
            <person name="Zheng Z."/>
        </authorList>
    </citation>
    <scope>NUCLEOTIDE SEQUENCE</scope>
    <source>
        <strain evidence="10">ZZ-2019</strain>
        <tissue evidence="10">Adductor muscle</tissue>
    </source>
</reference>
<dbReference type="PANTHER" id="PTHR46685">
    <property type="entry name" value="28S RIBOSOMAL PROTEIN S15, MITOCHONDRIAL"/>
    <property type="match status" value="1"/>
</dbReference>
<protein>
    <recommendedName>
        <fullName evidence="7">Small ribosomal subunit protein uS15m</fullName>
    </recommendedName>
    <alternativeName>
        <fullName evidence="8">28S ribosomal protein S15, mitochondrial</fullName>
    </alternativeName>
</protein>
<evidence type="ECO:0000313" key="11">
    <source>
        <dbReference type="Proteomes" id="UP001186944"/>
    </source>
</evidence>
<name>A0AA88Y583_PINIB</name>
<dbReference type="Proteomes" id="UP001186944">
    <property type="component" value="Unassembled WGS sequence"/>
</dbReference>
<dbReference type="GO" id="GO:0005763">
    <property type="term" value="C:mitochondrial small ribosomal subunit"/>
    <property type="evidence" value="ECO:0007669"/>
    <property type="project" value="TreeGrafter"/>
</dbReference>
<evidence type="ECO:0000256" key="6">
    <source>
        <dbReference type="ARBA" id="ARBA00023274"/>
    </source>
</evidence>
<keyword evidence="4 9" id="KW-0689">Ribosomal protein</keyword>
<dbReference type="Gene3D" id="1.10.287.10">
    <property type="entry name" value="S15/NS1, RNA-binding"/>
    <property type="match status" value="1"/>
</dbReference>
<evidence type="ECO:0000256" key="3">
    <source>
        <dbReference type="ARBA" id="ARBA00022946"/>
    </source>
</evidence>
<dbReference type="GO" id="GO:0003723">
    <property type="term" value="F:RNA binding"/>
    <property type="evidence" value="ECO:0007669"/>
    <property type="project" value="TreeGrafter"/>
</dbReference>
<keyword evidence="11" id="KW-1185">Reference proteome</keyword>
<comment type="similarity">
    <text evidence="2 9">Belongs to the universal ribosomal protein uS15 family.</text>
</comment>
<evidence type="ECO:0000256" key="1">
    <source>
        <dbReference type="ARBA" id="ARBA00004173"/>
    </source>
</evidence>
<comment type="caution">
    <text evidence="10">The sequence shown here is derived from an EMBL/GenBank/DDBJ whole genome shotgun (WGS) entry which is preliminary data.</text>
</comment>
<evidence type="ECO:0000256" key="9">
    <source>
        <dbReference type="RuleBase" id="RU003919"/>
    </source>
</evidence>
<dbReference type="GO" id="GO:0032543">
    <property type="term" value="P:mitochondrial translation"/>
    <property type="evidence" value="ECO:0007669"/>
    <property type="project" value="TreeGrafter"/>
</dbReference>
<dbReference type="InterPro" id="IPR052137">
    <property type="entry name" value="uS15_ribosomal"/>
</dbReference>
<evidence type="ECO:0000256" key="4">
    <source>
        <dbReference type="ARBA" id="ARBA00022980"/>
    </source>
</evidence>
<dbReference type="Pfam" id="PF00312">
    <property type="entry name" value="Ribosomal_S15"/>
    <property type="match status" value="1"/>
</dbReference>
<evidence type="ECO:0000256" key="7">
    <source>
        <dbReference type="ARBA" id="ARBA00035249"/>
    </source>
</evidence>
<dbReference type="InterPro" id="IPR000589">
    <property type="entry name" value="Ribosomal_uS15"/>
</dbReference>
<keyword evidence="6 9" id="KW-0687">Ribonucleoprotein</keyword>
<evidence type="ECO:0000256" key="5">
    <source>
        <dbReference type="ARBA" id="ARBA00023128"/>
    </source>
</evidence>
<dbReference type="SUPFAM" id="SSF47060">
    <property type="entry name" value="S15/NS1 RNA-binding domain"/>
    <property type="match status" value="1"/>
</dbReference>
<keyword evidence="5" id="KW-0496">Mitochondrion</keyword>
<keyword evidence="3" id="KW-0809">Transit peptide</keyword>